<accession>A0A0D3EWM0</accession>
<dbReference type="Gramene" id="OBART01G38210.1">
    <property type="protein sequence ID" value="OBART01G38210.1"/>
    <property type="gene ID" value="OBART01G38210"/>
</dbReference>
<evidence type="ECO:0000256" key="1">
    <source>
        <dbReference type="SAM" id="MobiDB-lite"/>
    </source>
</evidence>
<evidence type="ECO:0000313" key="2">
    <source>
        <dbReference type="EnsemblPlants" id="OBART01G38210.1"/>
    </source>
</evidence>
<protein>
    <submittedName>
        <fullName evidence="2">Uncharacterized protein</fullName>
    </submittedName>
</protein>
<dbReference type="EnsemblPlants" id="OBART01G38210.1">
    <property type="protein sequence ID" value="OBART01G38210.1"/>
    <property type="gene ID" value="OBART01G38210"/>
</dbReference>
<keyword evidence="3" id="KW-1185">Reference proteome</keyword>
<name>A0A0D3EWM0_9ORYZ</name>
<dbReference type="PaxDb" id="65489-OBART01G38210.1"/>
<sequence length="191" mass="20380">MNSGAPDPDTLNSEVADPTIPSLGAPDPAVLASATPDPFVSGPPSTPHHVVKVNLPWGKQASAVPFHPILVDVYGVYIRRLKVRGQTRGGGLTARARAQPPISHPRNIYLTIGDFAGALGAWPNGSSVARGRRRRGTEERERKPQVCSSARPVDDDDAGDGRTPARLTWAPAQRWRTDDGGIGRTNNDDSI</sequence>
<evidence type="ECO:0000313" key="3">
    <source>
        <dbReference type="Proteomes" id="UP000026960"/>
    </source>
</evidence>
<feature type="region of interest" description="Disordered" evidence="1">
    <location>
        <begin position="1"/>
        <end position="45"/>
    </location>
</feature>
<reference evidence="2" key="1">
    <citation type="journal article" date="2009" name="Rice">
        <title>De Novo Next Generation Sequencing of Plant Genomes.</title>
        <authorList>
            <person name="Rounsley S."/>
            <person name="Marri P.R."/>
            <person name="Yu Y."/>
            <person name="He R."/>
            <person name="Sisneros N."/>
            <person name="Goicoechea J.L."/>
            <person name="Lee S.J."/>
            <person name="Angelova A."/>
            <person name="Kudrna D."/>
            <person name="Luo M."/>
            <person name="Affourtit J."/>
            <person name="Desany B."/>
            <person name="Knight J."/>
            <person name="Niazi F."/>
            <person name="Egholm M."/>
            <person name="Wing R.A."/>
        </authorList>
    </citation>
    <scope>NUCLEOTIDE SEQUENCE [LARGE SCALE GENOMIC DNA]</scope>
    <source>
        <strain evidence="2">cv. IRGC 105608</strain>
    </source>
</reference>
<feature type="region of interest" description="Disordered" evidence="1">
    <location>
        <begin position="123"/>
        <end position="191"/>
    </location>
</feature>
<dbReference type="AlphaFoldDB" id="A0A0D3EWM0"/>
<dbReference type="Proteomes" id="UP000026960">
    <property type="component" value="Chromosome 1"/>
</dbReference>
<proteinExistence type="predicted"/>
<reference evidence="2" key="2">
    <citation type="submission" date="2015-03" db="UniProtKB">
        <authorList>
            <consortium name="EnsemblPlants"/>
        </authorList>
    </citation>
    <scope>IDENTIFICATION</scope>
</reference>
<dbReference type="HOGENOM" id="CLU_1423502_0_0_1"/>
<organism evidence="2">
    <name type="scientific">Oryza barthii</name>
    <dbReference type="NCBI Taxonomy" id="65489"/>
    <lineage>
        <taxon>Eukaryota</taxon>
        <taxon>Viridiplantae</taxon>
        <taxon>Streptophyta</taxon>
        <taxon>Embryophyta</taxon>
        <taxon>Tracheophyta</taxon>
        <taxon>Spermatophyta</taxon>
        <taxon>Magnoliopsida</taxon>
        <taxon>Liliopsida</taxon>
        <taxon>Poales</taxon>
        <taxon>Poaceae</taxon>
        <taxon>BOP clade</taxon>
        <taxon>Oryzoideae</taxon>
        <taxon>Oryzeae</taxon>
        <taxon>Oryzinae</taxon>
        <taxon>Oryza</taxon>
    </lineage>
</organism>